<dbReference type="SUPFAM" id="SSF54236">
    <property type="entry name" value="Ubiquitin-like"/>
    <property type="match status" value="1"/>
</dbReference>
<dbReference type="OrthoDB" id="6286575at2759"/>
<evidence type="ECO:0000313" key="4">
    <source>
        <dbReference type="EMBL" id="VEL44089.1"/>
    </source>
</evidence>
<accession>A0A448XSR4</accession>
<organism evidence="4 5">
    <name type="scientific">Protopolystoma xenopodis</name>
    <dbReference type="NCBI Taxonomy" id="117903"/>
    <lineage>
        <taxon>Eukaryota</taxon>
        <taxon>Metazoa</taxon>
        <taxon>Spiralia</taxon>
        <taxon>Lophotrochozoa</taxon>
        <taxon>Platyhelminthes</taxon>
        <taxon>Monogenea</taxon>
        <taxon>Polyopisthocotylea</taxon>
        <taxon>Polystomatidea</taxon>
        <taxon>Polystomatidae</taxon>
        <taxon>Protopolystoma</taxon>
    </lineage>
</organism>
<evidence type="ECO:0000256" key="1">
    <source>
        <dbReference type="ARBA" id="ARBA00022687"/>
    </source>
</evidence>
<dbReference type="GO" id="GO:0090090">
    <property type="term" value="P:negative regulation of canonical Wnt signaling pathway"/>
    <property type="evidence" value="ECO:0007669"/>
    <property type="project" value="InterPro"/>
</dbReference>
<feature type="non-terminal residue" evidence="4">
    <location>
        <position position="1"/>
    </location>
</feature>
<evidence type="ECO:0000259" key="3">
    <source>
        <dbReference type="PROSITE" id="PS50841"/>
    </source>
</evidence>
<dbReference type="Gene3D" id="2.40.240.130">
    <property type="match status" value="1"/>
</dbReference>
<dbReference type="GO" id="GO:0008013">
    <property type="term" value="F:beta-catenin binding"/>
    <property type="evidence" value="ECO:0007669"/>
    <property type="project" value="TreeGrafter"/>
</dbReference>
<dbReference type="InterPro" id="IPR043581">
    <property type="entry name" value="Axin-like"/>
</dbReference>
<keyword evidence="1 2" id="KW-0879">Wnt signaling pathway</keyword>
<dbReference type="Pfam" id="PF00778">
    <property type="entry name" value="DIX"/>
    <property type="match status" value="1"/>
</dbReference>
<dbReference type="PROSITE" id="PS50841">
    <property type="entry name" value="DIX"/>
    <property type="match status" value="1"/>
</dbReference>
<dbReference type="GO" id="GO:0019901">
    <property type="term" value="F:protein kinase binding"/>
    <property type="evidence" value="ECO:0007669"/>
    <property type="project" value="TreeGrafter"/>
</dbReference>
<dbReference type="GO" id="GO:0032436">
    <property type="term" value="P:positive regulation of proteasomal ubiquitin-dependent protein catabolic process"/>
    <property type="evidence" value="ECO:0007669"/>
    <property type="project" value="TreeGrafter"/>
</dbReference>
<dbReference type="GO" id="GO:0031625">
    <property type="term" value="F:ubiquitin protein ligase binding"/>
    <property type="evidence" value="ECO:0007669"/>
    <property type="project" value="TreeGrafter"/>
</dbReference>
<keyword evidence="5" id="KW-1185">Reference proteome</keyword>
<dbReference type="GO" id="GO:0005886">
    <property type="term" value="C:plasma membrane"/>
    <property type="evidence" value="ECO:0007669"/>
    <property type="project" value="TreeGrafter"/>
</dbReference>
<reference evidence="4" key="1">
    <citation type="submission" date="2018-11" db="EMBL/GenBank/DDBJ databases">
        <authorList>
            <consortium name="Pathogen Informatics"/>
        </authorList>
    </citation>
    <scope>NUCLEOTIDE SEQUENCE</scope>
</reference>
<dbReference type="Proteomes" id="UP000784294">
    <property type="component" value="Unassembled WGS sequence"/>
</dbReference>
<dbReference type="InterPro" id="IPR038207">
    <property type="entry name" value="DIX_dom_sf"/>
</dbReference>
<dbReference type="PANTHER" id="PTHR46102">
    <property type="entry name" value="AXIN"/>
    <property type="match status" value="1"/>
</dbReference>
<feature type="domain" description="DIX" evidence="3">
    <location>
        <begin position="88"/>
        <end position="138"/>
    </location>
</feature>
<dbReference type="EMBL" id="CAAALY010289344">
    <property type="protein sequence ID" value="VEL44089.1"/>
    <property type="molecule type" value="Genomic_DNA"/>
</dbReference>
<dbReference type="InterPro" id="IPR029071">
    <property type="entry name" value="Ubiquitin-like_domsf"/>
</dbReference>
<gene>
    <name evidence="4" type="ORF">PXEA_LOCUS37529</name>
</gene>
<sequence>ESCKSLADVNESSSYLQSTTCANSNLTPTDNSESTSCQITSASKNIVRSSHVSVTSSVYASSNEIGNAITSTTSSSLKISSETSATVSSYLVVGYYLCDDPVPYRCQWPGSIITLAQFKQLVPKKGPFRYVALMRKTF</sequence>
<dbReference type="GO" id="GO:0048468">
    <property type="term" value="P:cell development"/>
    <property type="evidence" value="ECO:0007669"/>
    <property type="project" value="TreeGrafter"/>
</dbReference>
<dbReference type="AlphaFoldDB" id="A0A448XSR4"/>
<evidence type="ECO:0000313" key="5">
    <source>
        <dbReference type="Proteomes" id="UP000784294"/>
    </source>
</evidence>
<dbReference type="GO" id="GO:0005634">
    <property type="term" value="C:nucleus"/>
    <property type="evidence" value="ECO:0007669"/>
    <property type="project" value="TreeGrafter"/>
</dbReference>
<protein>
    <recommendedName>
        <fullName evidence="3">DIX domain-containing protein</fullName>
    </recommendedName>
</protein>
<comment type="caution">
    <text evidence="4">The sequence shown here is derived from an EMBL/GenBank/DDBJ whole genome shotgun (WGS) entry which is preliminary data.</text>
</comment>
<name>A0A448XSR4_9PLAT</name>
<dbReference type="InterPro" id="IPR001158">
    <property type="entry name" value="DIX"/>
</dbReference>
<dbReference type="GO" id="GO:0030877">
    <property type="term" value="C:beta-catenin destruction complex"/>
    <property type="evidence" value="ECO:0007669"/>
    <property type="project" value="TreeGrafter"/>
</dbReference>
<dbReference type="GO" id="GO:0060090">
    <property type="term" value="F:molecular adaptor activity"/>
    <property type="evidence" value="ECO:0007669"/>
    <property type="project" value="TreeGrafter"/>
</dbReference>
<evidence type="ECO:0000256" key="2">
    <source>
        <dbReference type="PROSITE-ProRule" id="PRU00069"/>
    </source>
</evidence>
<dbReference type="GO" id="GO:0016055">
    <property type="term" value="P:Wnt signaling pathway"/>
    <property type="evidence" value="ECO:0007669"/>
    <property type="project" value="UniProtKB-KW"/>
</dbReference>
<dbReference type="PANTHER" id="PTHR46102:SF2">
    <property type="entry name" value="AXIN"/>
    <property type="match status" value="1"/>
</dbReference>
<proteinExistence type="predicted"/>